<dbReference type="PROSITE" id="PS51704">
    <property type="entry name" value="GP_PDE"/>
    <property type="match status" value="1"/>
</dbReference>
<dbReference type="SUPFAM" id="SSF51695">
    <property type="entry name" value="PLC-like phosphodiesterases"/>
    <property type="match status" value="2"/>
</dbReference>
<dbReference type="InterPro" id="IPR010496">
    <property type="entry name" value="AL/BT2_dom"/>
</dbReference>
<sequence length="776" mass="85574">MISKFGGKSKKVATVLVSASIFGSILMAPVDSPTKVHAAEQTLTQENFDQIANGLLPAGWKLVQGDAKVVDGKLVLSSPSSTAPARVVIPLENQSGNYVFEADMTFQSAVEDSRWASLMYRVQPNSYPYYQSAMRRGTTAMNGLEFAIRNENNQWVVPETNFYPENMAFNKTYHIKVIASGNRVQQFIDGQLVIDTDQAGKWANGDVGFQANGTTVQFDNVKVNEYSNALPPLAKTNAFLPKEAKTNIVNPPTIISQSVAQEGASSVLLQAKRNVQGQWVVDGAPIEKALENIKGKFIPVVQVEEHADIEGLANIMKETQTQDFQILSSNPAIVQEMRGFIKTARGALRYTKSSFNKNDMAAFVRDIHESDAMVAVMPQKNLSPDAVHYLHSRAISVWGSGAEDVQAAHTLIHLGVDGIVTGKPEASIEALGQYPENTLVQRPVVAAHRGVPSLAPENTMASYRKAYELGADMIETDVQMTKDGKLVIMHDYNVDRTTNGTGYVKDLTLEQVRALDAGIKFSPKFQGEKVPTFEEFLNDFKGKDVVLLVELKASGIEKQVMQEIEQAGMIDNVVIQSFDANHIRNVRSLNREVGTGYLYSAGPPSTLDGKLKKAQQMMQYGASMNATLNASYGSLYPELIQYMRQRGFLNMHWTFRDEDPFGQALQAGVVGPITDYMQWLTDAPIRLEIPNKKVNLKVGKTATIHIKSKVNYRGDIKEKIPTTLFMNSGEDKVKIEGSTIQALKPGTVNVFAMHTFQMLGKEWHIVAEPIEVTVTE</sequence>
<evidence type="ECO:0000259" key="1">
    <source>
        <dbReference type="PROSITE" id="PS51704"/>
    </source>
</evidence>
<dbReference type="EMBL" id="NVLK01000098">
    <property type="protein sequence ID" value="PEC18942.1"/>
    <property type="molecule type" value="Genomic_DNA"/>
</dbReference>
<dbReference type="Pfam" id="PF03009">
    <property type="entry name" value="GDPD"/>
    <property type="match status" value="1"/>
</dbReference>
<feature type="domain" description="GP-PDE" evidence="1">
    <location>
        <begin position="443"/>
        <end position="684"/>
    </location>
</feature>
<accession>A0A2A7HPI4</accession>
<dbReference type="Proteomes" id="UP000220006">
    <property type="component" value="Unassembled WGS sequence"/>
</dbReference>
<dbReference type="Pfam" id="PF06439">
    <property type="entry name" value="3keto-disac_hyd"/>
    <property type="match status" value="1"/>
</dbReference>
<dbReference type="Gene3D" id="2.60.120.560">
    <property type="entry name" value="Exo-inulinase, domain 1"/>
    <property type="match status" value="1"/>
</dbReference>
<dbReference type="PANTHER" id="PTHR46211:SF14">
    <property type="entry name" value="GLYCEROPHOSPHODIESTER PHOSPHODIESTERASE"/>
    <property type="match status" value="1"/>
</dbReference>
<dbReference type="InterPro" id="IPR030395">
    <property type="entry name" value="GP_PDE_dom"/>
</dbReference>
<dbReference type="Gene3D" id="3.20.20.190">
    <property type="entry name" value="Phosphatidylinositol (PI) phosphodiesterase"/>
    <property type="match status" value="2"/>
</dbReference>
<dbReference type="PANTHER" id="PTHR46211">
    <property type="entry name" value="GLYCEROPHOSPHORYL DIESTER PHOSPHODIESTERASE"/>
    <property type="match status" value="1"/>
</dbReference>
<dbReference type="GO" id="GO:0006629">
    <property type="term" value="P:lipid metabolic process"/>
    <property type="evidence" value="ECO:0007669"/>
    <property type="project" value="InterPro"/>
</dbReference>
<name>A0A2A7HPI4_BACCE</name>
<organism evidence="2 3">
    <name type="scientific">Bacillus cereus</name>
    <dbReference type="NCBI Taxonomy" id="1396"/>
    <lineage>
        <taxon>Bacteria</taxon>
        <taxon>Bacillati</taxon>
        <taxon>Bacillota</taxon>
        <taxon>Bacilli</taxon>
        <taxon>Bacillales</taxon>
        <taxon>Bacillaceae</taxon>
        <taxon>Bacillus</taxon>
        <taxon>Bacillus cereus group</taxon>
    </lineage>
</organism>
<dbReference type="AlphaFoldDB" id="A0A2A7HPI4"/>
<protein>
    <recommendedName>
        <fullName evidence="1">GP-PDE domain-containing protein</fullName>
    </recommendedName>
</protein>
<dbReference type="RefSeq" id="WP_097906430.1">
    <property type="nucleotide sequence ID" value="NZ_NVLK01000098.1"/>
</dbReference>
<comment type="caution">
    <text evidence="2">The sequence shown here is derived from an EMBL/GenBank/DDBJ whole genome shotgun (WGS) entry which is preliminary data.</text>
</comment>
<gene>
    <name evidence="2" type="ORF">COM96_27855</name>
</gene>
<evidence type="ECO:0000313" key="2">
    <source>
        <dbReference type="EMBL" id="PEC18942.1"/>
    </source>
</evidence>
<reference evidence="2 3" key="1">
    <citation type="submission" date="2017-09" db="EMBL/GenBank/DDBJ databases">
        <title>Large-scale bioinformatics analysis of Bacillus genomes uncovers conserved roles of natural products in bacterial physiology.</title>
        <authorList>
            <consortium name="Agbiome Team Llc"/>
            <person name="Bleich R.M."/>
            <person name="Grubbs K.J."/>
            <person name="Santa Maria K.C."/>
            <person name="Allen S.E."/>
            <person name="Farag S."/>
            <person name="Shank E.A."/>
            <person name="Bowers A."/>
        </authorList>
    </citation>
    <scope>NUCLEOTIDE SEQUENCE [LARGE SCALE GENOMIC DNA]</scope>
    <source>
        <strain evidence="2 3">AFS096845</strain>
    </source>
</reference>
<dbReference type="GO" id="GO:0008081">
    <property type="term" value="F:phosphoric diester hydrolase activity"/>
    <property type="evidence" value="ECO:0007669"/>
    <property type="project" value="InterPro"/>
</dbReference>
<evidence type="ECO:0000313" key="3">
    <source>
        <dbReference type="Proteomes" id="UP000220006"/>
    </source>
</evidence>
<proteinExistence type="predicted"/>
<dbReference type="InterPro" id="IPR017946">
    <property type="entry name" value="PLC-like_Pdiesterase_TIM-brl"/>
</dbReference>